<evidence type="ECO:0000259" key="8">
    <source>
        <dbReference type="PROSITE" id="PS50172"/>
    </source>
</evidence>
<dbReference type="PROSITE" id="PS50172">
    <property type="entry name" value="BRCT"/>
    <property type="match status" value="1"/>
</dbReference>
<dbReference type="SUPFAM" id="SSF56784">
    <property type="entry name" value="HAD-like"/>
    <property type="match status" value="1"/>
</dbReference>
<dbReference type="Pfam" id="PF03031">
    <property type="entry name" value="NIF"/>
    <property type="match status" value="1"/>
</dbReference>
<keyword evidence="3" id="KW-0378">Hydrolase</keyword>
<name>A0ABV0Q4K8_9TELE</name>
<feature type="region of interest" description="Disordered" evidence="7">
    <location>
        <begin position="295"/>
        <end position="506"/>
    </location>
</feature>
<dbReference type="Pfam" id="PF26077">
    <property type="entry name" value="BSH_Fcp1"/>
    <property type="match status" value="1"/>
</dbReference>
<protein>
    <recommendedName>
        <fullName evidence="2">protein-serine/threonine phosphatase</fullName>
        <ecNumber evidence="2">3.1.3.16</ecNumber>
    </recommendedName>
</protein>
<dbReference type="InterPro" id="IPR004274">
    <property type="entry name" value="FCP1_dom"/>
</dbReference>
<gene>
    <name evidence="9" type="ORF">XENOCAPTIV_010712</name>
</gene>
<dbReference type="Gene3D" id="2.40.50.100">
    <property type="match status" value="1"/>
</dbReference>
<evidence type="ECO:0000256" key="1">
    <source>
        <dbReference type="ARBA" id="ARBA00004123"/>
    </source>
</evidence>
<feature type="compositionally biased region" description="Basic and acidic residues" evidence="7">
    <location>
        <begin position="368"/>
        <end position="387"/>
    </location>
</feature>
<feature type="compositionally biased region" description="Basic and acidic residues" evidence="7">
    <location>
        <begin position="434"/>
        <end position="462"/>
    </location>
</feature>
<dbReference type="PANTHER" id="PTHR23081">
    <property type="entry name" value="RNA POLYMERASE II CTD PHOSPHATASE"/>
    <property type="match status" value="1"/>
</dbReference>
<feature type="compositionally biased region" description="Polar residues" evidence="7">
    <location>
        <begin position="391"/>
        <end position="400"/>
    </location>
</feature>
<keyword evidence="10" id="KW-1185">Reference proteome</keyword>
<evidence type="ECO:0000256" key="7">
    <source>
        <dbReference type="SAM" id="MobiDB-lite"/>
    </source>
</evidence>
<evidence type="ECO:0000256" key="6">
    <source>
        <dbReference type="ARBA" id="ARBA00048336"/>
    </source>
</evidence>
<evidence type="ECO:0000313" key="10">
    <source>
        <dbReference type="Proteomes" id="UP001434883"/>
    </source>
</evidence>
<proteinExistence type="predicted"/>
<feature type="domain" description="BRCT" evidence="8">
    <location>
        <begin position="571"/>
        <end position="633"/>
    </location>
</feature>
<dbReference type="CDD" id="cd07521">
    <property type="entry name" value="HAD_FCP1-like"/>
    <property type="match status" value="1"/>
</dbReference>
<dbReference type="EC" id="3.1.3.16" evidence="2"/>
<dbReference type="InterPro" id="IPR036420">
    <property type="entry name" value="BRCT_dom_sf"/>
</dbReference>
<dbReference type="InterPro" id="IPR023214">
    <property type="entry name" value="HAD_sf"/>
</dbReference>
<dbReference type="PANTHER" id="PTHR23081:SF36">
    <property type="entry name" value="RNA POLYMERASE II SUBUNIT A C-TERMINAL DOMAIN PHOSPHATASE"/>
    <property type="match status" value="1"/>
</dbReference>
<dbReference type="InterPro" id="IPR036412">
    <property type="entry name" value="HAD-like_sf"/>
</dbReference>
<reference evidence="9 10" key="1">
    <citation type="submission" date="2021-06" db="EMBL/GenBank/DDBJ databases">
        <authorList>
            <person name="Palmer J.M."/>
        </authorList>
    </citation>
    <scope>NUCLEOTIDE SEQUENCE [LARGE SCALE GENOMIC DNA]</scope>
    <source>
        <strain evidence="9 10">XC_2019</strain>
        <tissue evidence="9">Muscle</tissue>
    </source>
</reference>
<organism evidence="9 10">
    <name type="scientific">Xenoophorus captivus</name>
    <dbReference type="NCBI Taxonomy" id="1517983"/>
    <lineage>
        <taxon>Eukaryota</taxon>
        <taxon>Metazoa</taxon>
        <taxon>Chordata</taxon>
        <taxon>Craniata</taxon>
        <taxon>Vertebrata</taxon>
        <taxon>Euteleostomi</taxon>
        <taxon>Actinopterygii</taxon>
        <taxon>Neopterygii</taxon>
        <taxon>Teleostei</taxon>
        <taxon>Neoteleostei</taxon>
        <taxon>Acanthomorphata</taxon>
        <taxon>Ovalentaria</taxon>
        <taxon>Atherinomorphae</taxon>
        <taxon>Cyprinodontiformes</taxon>
        <taxon>Goodeidae</taxon>
        <taxon>Xenoophorus</taxon>
    </lineage>
</organism>
<comment type="catalytic activity">
    <reaction evidence="5">
        <text>O-phospho-L-seryl-[protein] + H2O = L-seryl-[protein] + phosphate</text>
        <dbReference type="Rhea" id="RHEA:20629"/>
        <dbReference type="Rhea" id="RHEA-COMP:9863"/>
        <dbReference type="Rhea" id="RHEA-COMP:11604"/>
        <dbReference type="ChEBI" id="CHEBI:15377"/>
        <dbReference type="ChEBI" id="CHEBI:29999"/>
        <dbReference type="ChEBI" id="CHEBI:43474"/>
        <dbReference type="ChEBI" id="CHEBI:83421"/>
        <dbReference type="EC" id="3.1.3.16"/>
    </reaction>
</comment>
<dbReference type="Proteomes" id="UP001434883">
    <property type="component" value="Unassembled WGS sequence"/>
</dbReference>
<keyword evidence="4" id="KW-0539">Nucleus</keyword>
<dbReference type="EMBL" id="JAHRIN010000022">
    <property type="protein sequence ID" value="MEQ2190402.1"/>
    <property type="molecule type" value="Genomic_DNA"/>
</dbReference>
<comment type="catalytic activity">
    <reaction evidence="6">
        <text>O-phospho-L-threonyl-[protein] + H2O = L-threonyl-[protein] + phosphate</text>
        <dbReference type="Rhea" id="RHEA:47004"/>
        <dbReference type="Rhea" id="RHEA-COMP:11060"/>
        <dbReference type="Rhea" id="RHEA-COMP:11605"/>
        <dbReference type="ChEBI" id="CHEBI:15377"/>
        <dbReference type="ChEBI" id="CHEBI:30013"/>
        <dbReference type="ChEBI" id="CHEBI:43474"/>
        <dbReference type="ChEBI" id="CHEBI:61977"/>
        <dbReference type="EC" id="3.1.3.16"/>
    </reaction>
</comment>
<evidence type="ECO:0000256" key="4">
    <source>
        <dbReference type="ARBA" id="ARBA00023242"/>
    </source>
</evidence>
<dbReference type="SMART" id="SM00577">
    <property type="entry name" value="CPDc"/>
    <property type="match status" value="1"/>
</dbReference>
<evidence type="ECO:0000313" key="9">
    <source>
        <dbReference type="EMBL" id="MEQ2190402.1"/>
    </source>
</evidence>
<accession>A0ABV0Q4K8</accession>
<dbReference type="InterPro" id="IPR058785">
    <property type="entry name" value="BSH_FCP1"/>
</dbReference>
<dbReference type="Gene3D" id="3.40.50.10190">
    <property type="entry name" value="BRCT domain"/>
    <property type="match status" value="1"/>
</dbReference>
<dbReference type="SUPFAM" id="SSF52113">
    <property type="entry name" value="BRCT domain"/>
    <property type="match status" value="1"/>
</dbReference>
<dbReference type="InterPro" id="IPR001357">
    <property type="entry name" value="BRCT_dom"/>
</dbReference>
<dbReference type="Gene3D" id="3.40.50.1000">
    <property type="entry name" value="HAD superfamily/HAD-like"/>
    <property type="match status" value="1"/>
</dbReference>
<dbReference type="CDD" id="cd17729">
    <property type="entry name" value="BRCT_CTDP1"/>
    <property type="match status" value="1"/>
</dbReference>
<feature type="compositionally biased region" description="Polar residues" evidence="7">
    <location>
        <begin position="351"/>
        <end position="367"/>
    </location>
</feature>
<feature type="compositionally biased region" description="Polar residues" evidence="7">
    <location>
        <begin position="496"/>
        <end position="505"/>
    </location>
</feature>
<dbReference type="InterPro" id="IPR039189">
    <property type="entry name" value="Fcp1"/>
</dbReference>
<sequence length="633" mass="69257">MEDPPADSSGSDAAAAAEGPAVQVADMRWPSGALPLRLLEWKVKPGSLVNVDSVLALCTPVVQDKETEAAARLPEKKVKSDRAGVVKELCCQPGQIIPPGIFLFDLLNYFHFFFVPSGVIVRVEECSHPIVMKGLCAECGQDLTQLQGTNGNQQSPISTATVSMVHSVPELMVSSEGIFHFQLGRGEPMLHTRLRPHCKEFLEKTAKLYELHVFTFGSRLYAHTIAGVFHKESICIIFLDRNLFPCGDSMVCIIDDREDVWKFAPNLITVKKYIYFQGTGDINAPPGSREAQMARKEQVEAIGSDEQNNGLRKRSNEPGVSGKEELLLPQSSQEGDPSERTHGAGGVEGETGQSQISEPGQTVSEPGQKSKDTQVNDKKDDGNRTEEAQGGANSSAPSHESNNLDFDLSSDSDSDSVTEKPSPPGCGSQSRSHTTKESKQEGDAHEPSDEDGTKDGDSKDSGEVENSSDSAEHSGVVLPDPELGNGCLERREPETESQNSEQSGVTVGEELLDQSMEDEEEEEADNDQDDHLIYLEEVLQRIHAEYFARYDTYLRKETSEMPDIRKIVPELKSKTLEGTTVVFSGLYPTNYPMERTREFYHAKALGAKIGKSLILNSQDSNRTTHLVAARAGT</sequence>
<evidence type="ECO:0000256" key="3">
    <source>
        <dbReference type="ARBA" id="ARBA00022801"/>
    </source>
</evidence>
<evidence type="ECO:0000256" key="5">
    <source>
        <dbReference type="ARBA" id="ARBA00047761"/>
    </source>
</evidence>
<comment type="subcellular location">
    <subcellularLocation>
        <location evidence="1">Nucleus</location>
    </subcellularLocation>
</comment>
<evidence type="ECO:0000256" key="2">
    <source>
        <dbReference type="ARBA" id="ARBA00013081"/>
    </source>
</evidence>
<comment type="caution">
    <text evidence="9">The sequence shown here is derived from an EMBL/GenBank/DDBJ whole genome shotgun (WGS) entry which is preliminary data.</text>
</comment>